<accession>A0A4Q2U2L5</accession>
<reference evidence="1 2" key="1">
    <citation type="submission" date="2018-12" db="EMBL/GenBank/DDBJ databases">
        <authorList>
            <person name="Grouzdev D.S."/>
            <person name="Krutkina M.S."/>
        </authorList>
    </citation>
    <scope>NUCLEOTIDE SEQUENCE [LARGE SCALE GENOMIC DNA]</scope>
    <source>
        <strain evidence="1 2">RmlP026</strain>
    </source>
</reference>
<evidence type="ECO:0000313" key="2">
    <source>
        <dbReference type="Proteomes" id="UP000290759"/>
    </source>
</evidence>
<proteinExistence type="predicted"/>
<gene>
    <name evidence="1" type="ORF">D3273_17115</name>
</gene>
<evidence type="ECO:0000313" key="1">
    <source>
        <dbReference type="EMBL" id="RYC30733.1"/>
    </source>
</evidence>
<name>A0A4Q2U2L5_9HYPH</name>
<dbReference type="EMBL" id="QYBB01000021">
    <property type="protein sequence ID" value="RYC30733.1"/>
    <property type="molecule type" value="Genomic_DNA"/>
</dbReference>
<dbReference type="OrthoDB" id="5947241at2"/>
<protein>
    <submittedName>
        <fullName evidence="1">Uncharacterized protein</fullName>
    </submittedName>
</protein>
<comment type="caution">
    <text evidence="1">The sequence shown here is derived from an EMBL/GenBank/DDBJ whole genome shotgun (WGS) entry which is preliminary data.</text>
</comment>
<reference evidence="1 2" key="2">
    <citation type="submission" date="2019-02" db="EMBL/GenBank/DDBJ databases">
        <title>'Lichenibacterium ramalinii' gen. nov. sp. nov., 'Lichenibacterium minor' gen. nov. sp. nov.</title>
        <authorList>
            <person name="Pankratov T."/>
        </authorList>
    </citation>
    <scope>NUCLEOTIDE SEQUENCE [LARGE SCALE GENOMIC DNA]</scope>
    <source>
        <strain evidence="1 2">RmlP026</strain>
    </source>
</reference>
<dbReference type="Proteomes" id="UP000290759">
    <property type="component" value="Unassembled WGS sequence"/>
</dbReference>
<organism evidence="1 2">
    <name type="scientific">Lichenibacterium minor</name>
    <dbReference type="NCBI Taxonomy" id="2316528"/>
    <lineage>
        <taxon>Bacteria</taxon>
        <taxon>Pseudomonadati</taxon>
        <taxon>Pseudomonadota</taxon>
        <taxon>Alphaproteobacteria</taxon>
        <taxon>Hyphomicrobiales</taxon>
        <taxon>Lichenihabitantaceae</taxon>
        <taxon>Lichenibacterium</taxon>
    </lineage>
</organism>
<sequence length="233" mass="24700">MSDAGEFRFQIDDAAAEPLPMARLADLLRDLAVIFGERGAVRFAGTGAAVPVIRVERGALPAVRDRIAAVARGAGPADAMRAYHALDDRLGQGSLTATLLDAAGEAVLLFPGRGDADAVQVRQDGSIDGEVVRVGGQSEEARILLRAGDEVLADITASRELAKELARHLYEPVRLHGPGRWTRLSGGHWVLDGLRVERFDVLADAPLPDALAALHALQERWDGPAARRGGDAA</sequence>
<dbReference type="AlphaFoldDB" id="A0A4Q2U2L5"/>
<keyword evidence="2" id="KW-1185">Reference proteome</keyword>
<dbReference type="RefSeq" id="WP_129228109.1">
    <property type="nucleotide sequence ID" value="NZ_QYBB01000021.1"/>
</dbReference>